<dbReference type="NCBIfam" id="NF009239">
    <property type="entry name" value="PRK12595.1"/>
    <property type="match status" value="1"/>
</dbReference>
<dbReference type="InterPro" id="IPR006268">
    <property type="entry name" value="DAHP_syn_2"/>
</dbReference>
<dbReference type="Proteomes" id="UP001166402">
    <property type="component" value="Unassembled WGS sequence"/>
</dbReference>
<dbReference type="Gene3D" id="3.20.20.70">
    <property type="entry name" value="Aldolase class I"/>
    <property type="match status" value="1"/>
</dbReference>
<organism evidence="4 5">
    <name type="scientific">Thermoanaerobacterium butyriciformans</name>
    <dbReference type="NCBI Taxonomy" id="1702242"/>
    <lineage>
        <taxon>Bacteria</taxon>
        <taxon>Bacillati</taxon>
        <taxon>Bacillota</taxon>
        <taxon>Clostridia</taxon>
        <taxon>Thermoanaerobacterales</taxon>
        <taxon>Thermoanaerobacteraceae</taxon>
        <taxon>Thermoanaerobacterium</taxon>
    </lineage>
</organism>
<dbReference type="EC" id="2.5.1.54" evidence="4"/>
<evidence type="ECO:0000259" key="3">
    <source>
        <dbReference type="Pfam" id="PF18152"/>
    </source>
</evidence>
<evidence type="ECO:0000259" key="2">
    <source>
        <dbReference type="Pfam" id="PF00793"/>
    </source>
</evidence>
<dbReference type="Pfam" id="PF18152">
    <property type="entry name" value="DAHP_snth_FXD"/>
    <property type="match status" value="1"/>
</dbReference>
<comment type="caution">
    <text evidence="4">The sequence shown here is derived from an EMBL/GenBank/DDBJ whole genome shotgun (WGS) entry which is preliminary data.</text>
</comment>
<dbReference type="InterPro" id="IPR006218">
    <property type="entry name" value="DAHP1/KDSA"/>
</dbReference>
<evidence type="ECO:0000256" key="1">
    <source>
        <dbReference type="ARBA" id="ARBA00022679"/>
    </source>
</evidence>
<reference evidence="4" key="1">
    <citation type="submission" date="2021-03" db="EMBL/GenBank/DDBJ databases">
        <title>Genomic Encyclopedia of Type Strains, Phase IV (KMG-IV): sequencing the most valuable type-strain genomes for metagenomic binning, comparative biology and taxonomic classification.</title>
        <authorList>
            <person name="Goeker M."/>
        </authorList>
    </citation>
    <scope>NUCLEOTIDE SEQUENCE</scope>
    <source>
        <strain evidence="4">DSM 101588</strain>
    </source>
</reference>
<dbReference type="Gene3D" id="3.30.70.1140">
    <property type="entry name" value="Phospho-2-dehydro-3-deoxyheptonate aldolase, domain 1"/>
    <property type="match status" value="1"/>
</dbReference>
<dbReference type="Pfam" id="PF00793">
    <property type="entry name" value="DAHP_synth_1"/>
    <property type="match status" value="1"/>
</dbReference>
<protein>
    <submittedName>
        <fullName evidence="4">3-deoxy-7-phosphoheptulonate synthase</fullName>
        <ecNumber evidence="4">2.5.1.54</ecNumber>
    </submittedName>
</protein>
<dbReference type="InterPro" id="IPR041071">
    <property type="entry name" value="DAHP_snth_FXD"/>
</dbReference>
<feature type="domain" description="DAHP synthase ferredoxin-like" evidence="3">
    <location>
        <begin position="1"/>
        <end position="66"/>
    </location>
</feature>
<dbReference type="EMBL" id="JAGGLT010000018">
    <property type="protein sequence ID" value="MBP2072256.1"/>
    <property type="molecule type" value="Genomic_DNA"/>
</dbReference>
<evidence type="ECO:0000313" key="5">
    <source>
        <dbReference type="Proteomes" id="UP001166402"/>
    </source>
</evidence>
<dbReference type="PANTHER" id="PTHR43018">
    <property type="entry name" value="PHOSPHO-2-DEHYDRO-3-DEOXYHEPTONATE ALDOLASE"/>
    <property type="match status" value="1"/>
</dbReference>
<keyword evidence="5" id="KW-1185">Reference proteome</keyword>
<dbReference type="InterPro" id="IPR013785">
    <property type="entry name" value="Aldolase_TIM"/>
</dbReference>
<accession>A0ABS4NF17</accession>
<dbReference type="PANTHER" id="PTHR43018:SF2">
    <property type="entry name" value="PHOSPHO-2-DEHYDRO-3-DEOXYHEPTONATE ALDOLASE"/>
    <property type="match status" value="1"/>
</dbReference>
<keyword evidence="1 4" id="KW-0808">Transferase</keyword>
<dbReference type="GO" id="GO:0003849">
    <property type="term" value="F:3-deoxy-7-phosphoheptulonate synthase activity"/>
    <property type="evidence" value="ECO:0007669"/>
    <property type="project" value="UniProtKB-EC"/>
</dbReference>
<dbReference type="NCBIfam" id="TIGR01361">
    <property type="entry name" value="DAHP_synth_Bsub"/>
    <property type="match status" value="1"/>
</dbReference>
<dbReference type="NCBIfam" id="NF006421">
    <property type="entry name" value="PRK08673.1"/>
    <property type="match status" value="1"/>
</dbReference>
<proteinExistence type="predicted"/>
<dbReference type="InterPro" id="IPR052899">
    <property type="entry name" value="Class-I_DAHP_synthase"/>
</dbReference>
<dbReference type="RefSeq" id="WP_209454040.1">
    <property type="nucleotide sequence ID" value="NZ_JAGGLT010000018.1"/>
</dbReference>
<sequence length="338" mass="36960">MVIVMKPNATEKQISDVSNLLLSLDLKPHISRGEERVVIGVIGDKKKLKEKNVELMEGVEKVIPIVESYKLASRTFNPVSTIVDVDGVSVGGKNIVIMAGPCAVESKEQLFESAEAVKKFGAKFLRGGAYKPRTSPYSFQGLEKEGLEMLYEAKKYTGLKIVTEVMDIHSIEIVSKYADVLQIGARNMQNFSLLKEVGRSNRPVLLKRGIAATIEEWLNAAEYILSEGNKNVILCERGIRTFEQYTRNTLDLSAVPVIKKLSHLPIIVDPSHGTGKSFLVSPMAKAAIAAGADGLIIEVHPDPKNALSDGAQSLTPKEFEVLTKEISKVANAVGRDFI</sequence>
<gene>
    <name evidence="4" type="ORF">J2Z80_001787</name>
</gene>
<evidence type="ECO:0000313" key="4">
    <source>
        <dbReference type="EMBL" id="MBP2072256.1"/>
    </source>
</evidence>
<name>A0ABS4NF17_9THEO</name>
<feature type="domain" description="DAHP synthetase I/KDSA" evidence="2">
    <location>
        <begin position="87"/>
        <end position="329"/>
    </location>
</feature>
<dbReference type="SUPFAM" id="SSF51569">
    <property type="entry name" value="Aldolase"/>
    <property type="match status" value="1"/>
</dbReference>